<evidence type="ECO:0000313" key="6">
    <source>
        <dbReference type="Proteomes" id="UP000238196"/>
    </source>
</evidence>
<keyword evidence="1 2" id="KW-0732">Signal</keyword>
<feature type="chain" id="PRO_5015533918" evidence="2">
    <location>
        <begin position="21"/>
        <end position="176"/>
    </location>
</feature>
<dbReference type="EMBL" id="PRLP01000122">
    <property type="protein sequence ID" value="PPC74965.1"/>
    <property type="molecule type" value="Genomic_DNA"/>
</dbReference>
<reference evidence="5 6" key="1">
    <citation type="submission" date="2018-02" db="EMBL/GenBank/DDBJ databases">
        <title>novel marine gammaproteobacteria from coastal saline agro ecosystem.</title>
        <authorList>
            <person name="Krishnan R."/>
            <person name="Ramesh Kumar N."/>
        </authorList>
    </citation>
    <scope>NUCLEOTIDE SEQUENCE [LARGE SCALE GENOMIC DNA]</scope>
    <source>
        <strain evidence="5 6">228</strain>
    </source>
</reference>
<dbReference type="Gene3D" id="3.10.560.10">
    <property type="entry name" value="Outer membrane lipoprotein wza domain like"/>
    <property type="match status" value="1"/>
</dbReference>
<dbReference type="PANTHER" id="PTHR33619:SF3">
    <property type="entry name" value="POLYSACCHARIDE EXPORT PROTEIN GFCE-RELATED"/>
    <property type="match status" value="1"/>
</dbReference>
<feature type="domain" description="Soluble ligand binding" evidence="4">
    <location>
        <begin position="103"/>
        <end position="146"/>
    </location>
</feature>
<name>A0A2S5KK04_9PROT</name>
<dbReference type="InterPro" id="IPR019554">
    <property type="entry name" value="Soluble_ligand-bd"/>
</dbReference>
<comment type="caution">
    <text evidence="5">The sequence shown here is derived from an EMBL/GenBank/DDBJ whole genome shotgun (WGS) entry which is preliminary data.</text>
</comment>
<organism evidence="5 6">
    <name type="scientific">Proteobacteria bacterium 228</name>
    <dbReference type="NCBI Taxonomy" id="2083153"/>
    <lineage>
        <taxon>Bacteria</taxon>
        <taxon>Pseudomonadati</taxon>
        <taxon>Pseudomonadota</taxon>
    </lineage>
</organism>
<evidence type="ECO:0000256" key="2">
    <source>
        <dbReference type="SAM" id="SignalP"/>
    </source>
</evidence>
<dbReference type="Proteomes" id="UP000238196">
    <property type="component" value="Unassembled WGS sequence"/>
</dbReference>
<protein>
    <submittedName>
        <fullName evidence="5">Capsular biosynthesis protein</fullName>
    </submittedName>
</protein>
<sequence>MLPGRVVFFLLMFLSGFSYAAEGMNNYQLGVGDNIKIQVYGEDELSMEVRISDSGTISYPFLGNISVAGKTIGQLESSIKSGLANGYLVDPNVNVAILEYRQFFMNGEVEKPGAYPYQPGLTLQKAISIAGGMTERASAGKMYITHDGQSADDAKRASMNDVISPGDTVTINQSFF</sequence>
<proteinExistence type="predicted"/>
<evidence type="ECO:0000259" key="4">
    <source>
        <dbReference type="Pfam" id="PF10531"/>
    </source>
</evidence>
<evidence type="ECO:0000256" key="1">
    <source>
        <dbReference type="ARBA" id="ARBA00022729"/>
    </source>
</evidence>
<dbReference type="GO" id="GO:0015159">
    <property type="term" value="F:polysaccharide transmembrane transporter activity"/>
    <property type="evidence" value="ECO:0007669"/>
    <property type="project" value="InterPro"/>
</dbReference>
<dbReference type="AlphaFoldDB" id="A0A2S5KK04"/>
<dbReference type="Pfam" id="PF10531">
    <property type="entry name" value="SLBB"/>
    <property type="match status" value="1"/>
</dbReference>
<dbReference type="OrthoDB" id="9808948at2"/>
<dbReference type="Pfam" id="PF02563">
    <property type="entry name" value="Poly_export"/>
    <property type="match status" value="1"/>
</dbReference>
<dbReference type="Gene3D" id="3.30.1950.10">
    <property type="entry name" value="wza like domain"/>
    <property type="match status" value="1"/>
</dbReference>
<evidence type="ECO:0000259" key="3">
    <source>
        <dbReference type="Pfam" id="PF02563"/>
    </source>
</evidence>
<evidence type="ECO:0000313" key="5">
    <source>
        <dbReference type="EMBL" id="PPC74965.1"/>
    </source>
</evidence>
<feature type="signal peptide" evidence="2">
    <location>
        <begin position="1"/>
        <end position="20"/>
    </location>
</feature>
<feature type="domain" description="Polysaccharide export protein N-terminal" evidence="3">
    <location>
        <begin position="25"/>
        <end position="97"/>
    </location>
</feature>
<gene>
    <name evidence="5" type="ORF">C4K68_23625</name>
</gene>
<dbReference type="InterPro" id="IPR003715">
    <property type="entry name" value="Poly_export_N"/>
</dbReference>
<dbReference type="InterPro" id="IPR049712">
    <property type="entry name" value="Poly_export"/>
</dbReference>
<dbReference type="PANTHER" id="PTHR33619">
    <property type="entry name" value="POLYSACCHARIDE EXPORT PROTEIN GFCE-RELATED"/>
    <property type="match status" value="1"/>
</dbReference>
<accession>A0A2S5KK04</accession>